<feature type="region of interest" description="Disordered" evidence="4">
    <location>
        <begin position="305"/>
        <end position="325"/>
    </location>
</feature>
<dbReference type="Proteomes" id="UP000305874">
    <property type="component" value="Unassembled WGS sequence"/>
</dbReference>
<reference evidence="7" key="2">
    <citation type="submission" date="2019-06" db="EMBL/GenBank/DDBJ databases">
        <title>Co-occurence of chitin degradation, pigmentation and bioactivity in marine Pseudoalteromonas.</title>
        <authorList>
            <person name="Sonnenschein E.C."/>
            <person name="Bech P.K."/>
        </authorList>
    </citation>
    <scope>NUCLEOTIDE SEQUENCE [LARGE SCALE GENOMIC DNA]</scope>
    <source>
        <strain evidence="7">S2897</strain>
    </source>
</reference>
<evidence type="ECO:0000313" key="7">
    <source>
        <dbReference type="Proteomes" id="UP000305874"/>
    </source>
</evidence>
<organism evidence="6 7">
    <name type="scientific">Pseudoalteromonas ruthenica</name>
    <dbReference type="NCBI Taxonomy" id="151081"/>
    <lineage>
        <taxon>Bacteria</taxon>
        <taxon>Pseudomonadati</taxon>
        <taxon>Pseudomonadota</taxon>
        <taxon>Gammaproteobacteria</taxon>
        <taxon>Alteromonadales</taxon>
        <taxon>Pseudoalteromonadaceae</taxon>
        <taxon>Pseudoalteromonas</taxon>
    </lineage>
</organism>
<evidence type="ECO:0000256" key="3">
    <source>
        <dbReference type="ARBA" id="ARBA00034247"/>
    </source>
</evidence>
<dbReference type="CDD" id="cd01949">
    <property type="entry name" value="GGDEF"/>
    <property type="match status" value="1"/>
</dbReference>
<dbReference type="Pfam" id="PF00990">
    <property type="entry name" value="GGDEF"/>
    <property type="match status" value="1"/>
</dbReference>
<dbReference type="NCBIfam" id="TIGR00254">
    <property type="entry name" value="GGDEF"/>
    <property type="match status" value="1"/>
</dbReference>
<dbReference type="GO" id="GO:0005886">
    <property type="term" value="C:plasma membrane"/>
    <property type="evidence" value="ECO:0007669"/>
    <property type="project" value="TreeGrafter"/>
</dbReference>
<name>A0A5S3Z8Y2_9GAMM</name>
<dbReference type="AlphaFoldDB" id="A0A5S3Z8Y2"/>
<dbReference type="InterPro" id="IPR050469">
    <property type="entry name" value="Diguanylate_Cyclase"/>
</dbReference>
<dbReference type="PANTHER" id="PTHR45138:SF9">
    <property type="entry name" value="DIGUANYLATE CYCLASE DGCM-RELATED"/>
    <property type="match status" value="1"/>
</dbReference>
<dbReference type="SMART" id="SM00267">
    <property type="entry name" value="GGDEF"/>
    <property type="match status" value="1"/>
</dbReference>
<feature type="domain" description="GGDEF" evidence="5">
    <location>
        <begin position="171"/>
        <end position="300"/>
    </location>
</feature>
<evidence type="ECO:0000256" key="4">
    <source>
        <dbReference type="SAM" id="MobiDB-lite"/>
    </source>
</evidence>
<evidence type="ECO:0000256" key="1">
    <source>
        <dbReference type="ARBA" id="ARBA00001946"/>
    </source>
</evidence>
<proteinExistence type="predicted"/>
<dbReference type="EMBL" id="PNCG01000002">
    <property type="protein sequence ID" value="TMP88704.1"/>
    <property type="molecule type" value="Genomic_DNA"/>
</dbReference>
<dbReference type="PROSITE" id="PS50887">
    <property type="entry name" value="GGDEF"/>
    <property type="match status" value="1"/>
</dbReference>
<gene>
    <name evidence="6" type="ORF">CWC05_04580</name>
</gene>
<evidence type="ECO:0000259" key="5">
    <source>
        <dbReference type="PROSITE" id="PS50887"/>
    </source>
</evidence>
<feature type="compositionally biased region" description="Polar residues" evidence="4">
    <location>
        <begin position="307"/>
        <end position="319"/>
    </location>
</feature>
<sequence length="325" mass="36518">MDNVHILTYANTQSSHDQQQAASFCRPQSAVNVVALTQQLQRSLEVVVLLDTFAQFVAPYASFDGLQLHSSLGVSEMSNSRNTCVANRFDIDVEQEHLGQLVYYSHSPFSDQLCTQLKQWHQILSYPLRNALTYNRVLRLATRDPLTGLNNRSDFNIGMEKKLEVCRRQNRPFSLMLLDLDNFKQVNDQQGHQVGDETLQEFAMILKSSVRGTDSVFRFGGDEFAVLIDDDDFDTNQVVAERVQKAVHANALMSRHGVTSSIGYALAEAKDSSMSLFARADKALYQAKNLGRDTHYGEANSHALERTNLNTHNSSQNPEKNAKIS</sequence>
<dbReference type="FunFam" id="3.30.70.270:FF:000001">
    <property type="entry name" value="Diguanylate cyclase domain protein"/>
    <property type="match status" value="1"/>
</dbReference>
<comment type="cofactor">
    <cofactor evidence="1">
        <name>Mg(2+)</name>
        <dbReference type="ChEBI" id="CHEBI:18420"/>
    </cofactor>
</comment>
<dbReference type="InterPro" id="IPR043128">
    <property type="entry name" value="Rev_trsase/Diguanyl_cyclase"/>
</dbReference>
<dbReference type="InterPro" id="IPR029787">
    <property type="entry name" value="Nucleotide_cyclase"/>
</dbReference>
<dbReference type="InterPro" id="IPR000160">
    <property type="entry name" value="GGDEF_dom"/>
</dbReference>
<dbReference type="SUPFAM" id="SSF55073">
    <property type="entry name" value="Nucleotide cyclase"/>
    <property type="match status" value="1"/>
</dbReference>
<comment type="caution">
    <text evidence="6">The sequence shown here is derived from an EMBL/GenBank/DDBJ whole genome shotgun (WGS) entry which is preliminary data.</text>
</comment>
<dbReference type="GO" id="GO:1902201">
    <property type="term" value="P:negative regulation of bacterial-type flagellum-dependent cell motility"/>
    <property type="evidence" value="ECO:0007669"/>
    <property type="project" value="TreeGrafter"/>
</dbReference>
<evidence type="ECO:0000256" key="2">
    <source>
        <dbReference type="ARBA" id="ARBA00012528"/>
    </source>
</evidence>
<reference evidence="6 7" key="1">
    <citation type="submission" date="2017-12" db="EMBL/GenBank/DDBJ databases">
        <authorList>
            <person name="Paulsen S."/>
            <person name="Gram L.K."/>
        </authorList>
    </citation>
    <scope>NUCLEOTIDE SEQUENCE [LARGE SCALE GENOMIC DNA]</scope>
    <source>
        <strain evidence="6 7">S2897</strain>
    </source>
</reference>
<comment type="catalytic activity">
    <reaction evidence="3">
        <text>2 GTP = 3',3'-c-di-GMP + 2 diphosphate</text>
        <dbReference type="Rhea" id="RHEA:24898"/>
        <dbReference type="ChEBI" id="CHEBI:33019"/>
        <dbReference type="ChEBI" id="CHEBI:37565"/>
        <dbReference type="ChEBI" id="CHEBI:58805"/>
        <dbReference type="EC" id="2.7.7.65"/>
    </reaction>
</comment>
<dbReference type="GO" id="GO:0043709">
    <property type="term" value="P:cell adhesion involved in single-species biofilm formation"/>
    <property type="evidence" value="ECO:0007669"/>
    <property type="project" value="TreeGrafter"/>
</dbReference>
<dbReference type="Gene3D" id="3.30.70.270">
    <property type="match status" value="1"/>
</dbReference>
<dbReference type="RefSeq" id="WP_138547518.1">
    <property type="nucleotide sequence ID" value="NZ_PNCG01000002.1"/>
</dbReference>
<accession>A0A5S3Z8Y2</accession>
<evidence type="ECO:0000313" key="6">
    <source>
        <dbReference type="EMBL" id="TMP88704.1"/>
    </source>
</evidence>
<dbReference type="EC" id="2.7.7.65" evidence="2"/>
<dbReference type="GO" id="GO:0052621">
    <property type="term" value="F:diguanylate cyclase activity"/>
    <property type="evidence" value="ECO:0007669"/>
    <property type="project" value="UniProtKB-EC"/>
</dbReference>
<protein>
    <recommendedName>
        <fullName evidence="2">diguanylate cyclase</fullName>
        <ecNumber evidence="2">2.7.7.65</ecNumber>
    </recommendedName>
</protein>
<dbReference type="PANTHER" id="PTHR45138">
    <property type="entry name" value="REGULATORY COMPONENTS OF SENSORY TRANSDUCTION SYSTEM"/>
    <property type="match status" value="1"/>
</dbReference>